<protein>
    <submittedName>
        <fullName evidence="1">Rna-directed dna polymerase from mobile element jockey-like</fullName>
    </submittedName>
</protein>
<keyword evidence="1" id="KW-0695">RNA-directed DNA polymerase</keyword>
<dbReference type="EMBL" id="KZ505648">
    <property type="protein sequence ID" value="PKU48658.1"/>
    <property type="molecule type" value="Genomic_DNA"/>
</dbReference>
<keyword evidence="1" id="KW-0548">Nucleotidyltransferase</keyword>
<dbReference type="AlphaFoldDB" id="A0A2I0URJ4"/>
<evidence type="ECO:0000313" key="2">
    <source>
        <dbReference type="Proteomes" id="UP000233556"/>
    </source>
</evidence>
<evidence type="ECO:0000313" key="1">
    <source>
        <dbReference type="EMBL" id="PKU48658.1"/>
    </source>
</evidence>
<accession>A0A2I0URJ4</accession>
<reference evidence="2" key="1">
    <citation type="submission" date="2017-11" db="EMBL/GenBank/DDBJ databases">
        <authorList>
            <person name="Lima N.C."/>
            <person name="Parody-Merino A.M."/>
            <person name="Battley P.F."/>
            <person name="Fidler A.E."/>
            <person name="Prosdocimi F."/>
        </authorList>
    </citation>
    <scope>NUCLEOTIDE SEQUENCE [LARGE SCALE GENOMIC DNA]</scope>
</reference>
<dbReference type="OrthoDB" id="9185178at2759"/>
<keyword evidence="2" id="KW-1185">Reference proteome</keyword>
<gene>
    <name evidence="1" type="ORF">llap_982</name>
</gene>
<dbReference type="GO" id="GO:0003964">
    <property type="term" value="F:RNA-directed DNA polymerase activity"/>
    <property type="evidence" value="ECO:0007669"/>
    <property type="project" value="UniProtKB-KW"/>
</dbReference>
<dbReference type="PANTHER" id="PTHR33332">
    <property type="entry name" value="REVERSE TRANSCRIPTASE DOMAIN-CONTAINING PROTEIN"/>
    <property type="match status" value="1"/>
</dbReference>
<organism evidence="1 2">
    <name type="scientific">Limosa lapponica baueri</name>
    <dbReference type="NCBI Taxonomy" id="1758121"/>
    <lineage>
        <taxon>Eukaryota</taxon>
        <taxon>Metazoa</taxon>
        <taxon>Chordata</taxon>
        <taxon>Craniata</taxon>
        <taxon>Vertebrata</taxon>
        <taxon>Euteleostomi</taxon>
        <taxon>Archelosauria</taxon>
        <taxon>Archosauria</taxon>
        <taxon>Dinosauria</taxon>
        <taxon>Saurischia</taxon>
        <taxon>Theropoda</taxon>
        <taxon>Coelurosauria</taxon>
        <taxon>Aves</taxon>
        <taxon>Neognathae</taxon>
        <taxon>Neoaves</taxon>
        <taxon>Charadriiformes</taxon>
        <taxon>Scolopacidae</taxon>
        <taxon>Limosa</taxon>
    </lineage>
</organism>
<sequence length="202" mass="22144">MDITYLDFGEAFDTISCRILIENLFMYELDEQAVSKFADNTKLGGVADMPGGQAAIQSVLNKLEKCANRNLIKFSKGKCKVLHLGRSNPMHQYMLEATQLESSSAEKDLGVLVNTKLNMSQQCVLAPKKANGVLGCVIQSTASKLREVIPPLYSLQVRPNLECCVQSLVLTDLQYYRGSLLAVCSLALTALLSVHSHAFCPI</sequence>
<dbReference type="Proteomes" id="UP000233556">
    <property type="component" value="Unassembled WGS sequence"/>
</dbReference>
<name>A0A2I0URJ4_LIMLA</name>
<proteinExistence type="predicted"/>
<keyword evidence="1" id="KW-0808">Transferase</keyword>
<reference evidence="2" key="2">
    <citation type="submission" date="2017-12" db="EMBL/GenBank/DDBJ databases">
        <title>Genome sequence of the Bar-tailed Godwit (Limosa lapponica baueri).</title>
        <authorList>
            <person name="Lima N.C.B."/>
            <person name="Parody-Merino A.M."/>
            <person name="Battley P.F."/>
            <person name="Fidler A.E."/>
            <person name="Prosdocimi F."/>
        </authorList>
    </citation>
    <scope>NUCLEOTIDE SEQUENCE [LARGE SCALE GENOMIC DNA]</scope>
</reference>